<dbReference type="AlphaFoldDB" id="A0A2P2PM78"/>
<sequence>MFRTKWKPRLKNDSSHHYLFLFYNII</sequence>
<proteinExistence type="predicted"/>
<accession>A0A2P2PM78</accession>
<dbReference type="EMBL" id="GGEC01075372">
    <property type="protein sequence ID" value="MBX55856.1"/>
    <property type="molecule type" value="Transcribed_RNA"/>
</dbReference>
<reference evidence="1" key="1">
    <citation type="submission" date="2018-02" db="EMBL/GenBank/DDBJ databases">
        <title>Rhizophora mucronata_Transcriptome.</title>
        <authorList>
            <person name="Meera S.P."/>
            <person name="Sreeshan A."/>
            <person name="Augustine A."/>
        </authorList>
    </citation>
    <scope>NUCLEOTIDE SEQUENCE</scope>
    <source>
        <tissue evidence="1">Leaf</tissue>
    </source>
</reference>
<evidence type="ECO:0000313" key="1">
    <source>
        <dbReference type="EMBL" id="MBX55856.1"/>
    </source>
</evidence>
<organism evidence="1">
    <name type="scientific">Rhizophora mucronata</name>
    <name type="common">Asiatic mangrove</name>
    <dbReference type="NCBI Taxonomy" id="61149"/>
    <lineage>
        <taxon>Eukaryota</taxon>
        <taxon>Viridiplantae</taxon>
        <taxon>Streptophyta</taxon>
        <taxon>Embryophyta</taxon>
        <taxon>Tracheophyta</taxon>
        <taxon>Spermatophyta</taxon>
        <taxon>Magnoliopsida</taxon>
        <taxon>eudicotyledons</taxon>
        <taxon>Gunneridae</taxon>
        <taxon>Pentapetalae</taxon>
        <taxon>rosids</taxon>
        <taxon>fabids</taxon>
        <taxon>Malpighiales</taxon>
        <taxon>Rhizophoraceae</taxon>
        <taxon>Rhizophora</taxon>
    </lineage>
</organism>
<name>A0A2P2PM78_RHIMU</name>
<protein>
    <submittedName>
        <fullName evidence="1">Uncharacterized protein</fullName>
    </submittedName>
</protein>